<name>A0AAD4E721_9AGAM</name>
<dbReference type="RefSeq" id="XP_041225205.1">
    <property type="nucleotide sequence ID" value="XM_041375188.1"/>
</dbReference>
<accession>A0AAD4E721</accession>
<evidence type="ECO:0000313" key="2">
    <source>
        <dbReference type="Proteomes" id="UP001195769"/>
    </source>
</evidence>
<comment type="caution">
    <text evidence="1">The sequence shown here is derived from an EMBL/GenBank/DDBJ whole genome shotgun (WGS) entry which is preliminary data.</text>
</comment>
<keyword evidence="2" id="KW-1185">Reference proteome</keyword>
<evidence type="ECO:0000313" key="1">
    <source>
        <dbReference type="EMBL" id="KAG1899629.1"/>
    </source>
</evidence>
<feature type="non-terminal residue" evidence="1">
    <location>
        <position position="1"/>
    </location>
</feature>
<dbReference type="Proteomes" id="UP001195769">
    <property type="component" value="Unassembled WGS sequence"/>
</dbReference>
<gene>
    <name evidence="1" type="ORF">F5891DRAFT_953473</name>
</gene>
<dbReference type="AlphaFoldDB" id="A0AAD4E721"/>
<dbReference type="EMBL" id="JABBWK010000031">
    <property type="protein sequence ID" value="KAG1899629.1"/>
    <property type="molecule type" value="Genomic_DNA"/>
</dbReference>
<organism evidence="1 2">
    <name type="scientific">Suillus fuscotomentosus</name>
    <dbReference type="NCBI Taxonomy" id="1912939"/>
    <lineage>
        <taxon>Eukaryota</taxon>
        <taxon>Fungi</taxon>
        <taxon>Dikarya</taxon>
        <taxon>Basidiomycota</taxon>
        <taxon>Agaricomycotina</taxon>
        <taxon>Agaricomycetes</taxon>
        <taxon>Agaricomycetidae</taxon>
        <taxon>Boletales</taxon>
        <taxon>Suillineae</taxon>
        <taxon>Suillaceae</taxon>
        <taxon>Suillus</taxon>
    </lineage>
</organism>
<reference evidence="1" key="1">
    <citation type="journal article" date="2020" name="New Phytol.">
        <title>Comparative genomics reveals dynamic genome evolution in host specialist ectomycorrhizal fungi.</title>
        <authorList>
            <person name="Lofgren L.A."/>
            <person name="Nguyen N.H."/>
            <person name="Vilgalys R."/>
            <person name="Ruytinx J."/>
            <person name="Liao H.L."/>
            <person name="Branco S."/>
            <person name="Kuo A."/>
            <person name="LaButti K."/>
            <person name="Lipzen A."/>
            <person name="Andreopoulos W."/>
            <person name="Pangilinan J."/>
            <person name="Riley R."/>
            <person name="Hundley H."/>
            <person name="Na H."/>
            <person name="Barry K."/>
            <person name="Grigoriev I.V."/>
            <person name="Stajich J.E."/>
            <person name="Kennedy P.G."/>
        </authorList>
    </citation>
    <scope>NUCLEOTIDE SEQUENCE</scope>
    <source>
        <strain evidence="1">FC203</strain>
    </source>
</reference>
<protein>
    <submittedName>
        <fullName evidence="1">Uncharacterized protein</fullName>
    </submittedName>
</protein>
<sequence length="108" mass="11452">GNCAPAVCAVCLGTHGHKFIKCVAERLWNNKFLASSTCSGKSLLVRNSYKTLCVDWQRSCGCSSRHHDEHHVCSGCLATSHGAQSCARAQKTSPTHTLQSSGMGASTS</sequence>
<dbReference type="GeneID" id="64669486"/>
<proteinExistence type="predicted"/>